<accession>A0A6A6GMK0</accession>
<dbReference type="OrthoDB" id="10320616at2759"/>
<keyword evidence="2" id="KW-1185">Reference proteome</keyword>
<sequence length="90" mass="9891">MVVLNTRLLRGTSVPGLGSSAIVGATRVHGVVIELRSGYRLDCGWQMATFLNRTGPDRIFGLQEVHVVLCSQPIIKLVPAMTTTRDQEVW</sequence>
<organism evidence="1 2">
    <name type="scientific">Elsinoe ampelina</name>
    <dbReference type="NCBI Taxonomy" id="302913"/>
    <lineage>
        <taxon>Eukaryota</taxon>
        <taxon>Fungi</taxon>
        <taxon>Dikarya</taxon>
        <taxon>Ascomycota</taxon>
        <taxon>Pezizomycotina</taxon>
        <taxon>Dothideomycetes</taxon>
        <taxon>Dothideomycetidae</taxon>
        <taxon>Myriangiales</taxon>
        <taxon>Elsinoaceae</taxon>
        <taxon>Elsinoe</taxon>
    </lineage>
</organism>
<gene>
    <name evidence="1" type="ORF">BDZ85DRAFT_256958</name>
</gene>
<protein>
    <submittedName>
        <fullName evidence="1">Uncharacterized protein</fullName>
    </submittedName>
</protein>
<dbReference type="Proteomes" id="UP000799538">
    <property type="component" value="Unassembled WGS sequence"/>
</dbReference>
<name>A0A6A6GMK0_9PEZI</name>
<proteinExistence type="predicted"/>
<dbReference type="EMBL" id="ML992502">
    <property type="protein sequence ID" value="KAF2226911.1"/>
    <property type="molecule type" value="Genomic_DNA"/>
</dbReference>
<evidence type="ECO:0000313" key="2">
    <source>
        <dbReference type="Proteomes" id="UP000799538"/>
    </source>
</evidence>
<dbReference type="AlphaFoldDB" id="A0A6A6GMK0"/>
<reference evidence="2" key="1">
    <citation type="journal article" date="2020" name="Stud. Mycol.">
        <title>101 Dothideomycetes genomes: A test case for predicting lifestyles and emergence of pathogens.</title>
        <authorList>
            <person name="Haridas S."/>
            <person name="Albert R."/>
            <person name="Binder M."/>
            <person name="Bloem J."/>
            <person name="LaButti K."/>
            <person name="Salamov A."/>
            <person name="Andreopoulos B."/>
            <person name="Baker S."/>
            <person name="Barry K."/>
            <person name="Bills G."/>
            <person name="Bluhm B."/>
            <person name="Cannon C."/>
            <person name="Castanera R."/>
            <person name="Culley D."/>
            <person name="Daum C."/>
            <person name="Ezra D."/>
            <person name="Gonzalez J."/>
            <person name="Henrissat B."/>
            <person name="Kuo A."/>
            <person name="Liang C."/>
            <person name="Lipzen A."/>
            <person name="Lutzoni F."/>
            <person name="Magnuson J."/>
            <person name="Mondo S."/>
            <person name="Nolan M."/>
            <person name="Ohm R."/>
            <person name="Pangilinan J."/>
            <person name="Park H.-J."/>
            <person name="Ramirez L."/>
            <person name="Alfaro M."/>
            <person name="Sun H."/>
            <person name="Tritt A."/>
            <person name="Yoshinaga Y."/>
            <person name="Zwiers L.-H."/>
            <person name="Turgeon B."/>
            <person name="Goodwin S."/>
            <person name="Spatafora J."/>
            <person name="Crous P."/>
            <person name="Grigoriev I."/>
        </authorList>
    </citation>
    <scope>NUCLEOTIDE SEQUENCE [LARGE SCALE GENOMIC DNA]</scope>
    <source>
        <strain evidence="2">CECT 20119</strain>
    </source>
</reference>
<evidence type="ECO:0000313" key="1">
    <source>
        <dbReference type="EMBL" id="KAF2226911.1"/>
    </source>
</evidence>